<comment type="caution">
    <text evidence="1">The sequence shown here is derived from an EMBL/GenBank/DDBJ whole genome shotgun (WGS) entry which is preliminary data.</text>
</comment>
<organism evidence="1 2">
    <name type="scientific">Pyropia yezoensis</name>
    <name type="common">Susabi-nori</name>
    <name type="synonym">Porphyra yezoensis</name>
    <dbReference type="NCBI Taxonomy" id="2788"/>
    <lineage>
        <taxon>Eukaryota</taxon>
        <taxon>Rhodophyta</taxon>
        <taxon>Bangiophyceae</taxon>
        <taxon>Bangiales</taxon>
        <taxon>Bangiaceae</taxon>
        <taxon>Pyropia</taxon>
    </lineage>
</organism>
<name>A0ACC3C4F3_PYRYE</name>
<accession>A0ACC3C4F3</accession>
<protein>
    <submittedName>
        <fullName evidence="1">Uncharacterized protein</fullName>
    </submittedName>
</protein>
<gene>
    <name evidence="1" type="ORF">I4F81_007222</name>
</gene>
<keyword evidence="2" id="KW-1185">Reference proteome</keyword>
<evidence type="ECO:0000313" key="1">
    <source>
        <dbReference type="EMBL" id="KAK1864678.1"/>
    </source>
</evidence>
<evidence type="ECO:0000313" key="2">
    <source>
        <dbReference type="Proteomes" id="UP000798662"/>
    </source>
</evidence>
<proteinExistence type="predicted"/>
<dbReference type="EMBL" id="CM020619">
    <property type="protein sequence ID" value="KAK1864678.1"/>
    <property type="molecule type" value="Genomic_DNA"/>
</dbReference>
<sequence>MMAPPPPPEAAPPPPASAAFSGGGGGGGGGTAGATGGSNGAPSHPPPPGSATERALARLSALSAPAFHAEMLAICGVNAFASRMVAAKAVRSPGGYTTVSQVLDDAEAAWADCTPIERMGAYWAHPNVAATLRNSGAAGVARTEGGGGLRERFETYCAADAAPSAAEWERMEAALLAYEEAYEMPFVLAFAGTWSVAGVTAEIRRRMGRPRADEEATASEEQRKVPHVVALVPPSALDHVASAVEL</sequence>
<dbReference type="Proteomes" id="UP000798662">
    <property type="component" value="Chromosome 2"/>
</dbReference>
<reference evidence="1" key="1">
    <citation type="submission" date="2019-11" db="EMBL/GenBank/DDBJ databases">
        <title>Nori genome reveals adaptations in red seaweeds to the harsh intertidal environment.</title>
        <authorList>
            <person name="Wang D."/>
            <person name="Mao Y."/>
        </authorList>
    </citation>
    <scope>NUCLEOTIDE SEQUENCE</scope>
    <source>
        <tissue evidence="1">Gametophyte</tissue>
    </source>
</reference>